<dbReference type="GO" id="GO:0015990">
    <property type="term" value="P:electron transport coupled proton transport"/>
    <property type="evidence" value="ECO:0007669"/>
    <property type="project" value="TreeGrafter"/>
</dbReference>
<dbReference type="GO" id="GO:0015078">
    <property type="term" value="F:proton transmembrane transporter activity"/>
    <property type="evidence" value="ECO:0007669"/>
    <property type="project" value="TreeGrafter"/>
</dbReference>
<dbReference type="GO" id="GO:0005886">
    <property type="term" value="C:plasma membrane"/>
    <property type="evidence" value="ECO:0007669"/>
    <property type="project" value="UniProtKB-SubCell"/>
</dbReference>
<dbReference type="PANTHER" id="PTHR36835">
    <property type="entry name" value="CYTOCHROME BO(3) UBIQUINOL OXIDASE SUBUNIT 4"/>
    <property type="match status" value="1"/>
</dbReference>
<evidence type="ECO:0000256" key="4">
    <source>
        <dbReference type="ARBA" id="ARBA00022475"/>
    </source>
</evidence>
<feature type="transmembrane region" description="Helical" evidence="9">
    <location>
        <begin position="71"/>
        <end position="92"/>
    </location>
</feature>
<dbReference type="OrthoDB" id="2361460at2"/>
<dbReference type="Pfam" id="PF03626">
    <property type="entry name" value="COX4_pro"/>
    <property type="match status" value="1"/>
</dbReference>
<evidence type="ECO:0000256" key="8">
    <source>
        <dbReference type="ARBA" id="ARBA00023136"/>
    </source>
</evidence>
<reference evidence="10 11" key="1">
    <citation type="submission" date="2019-07" db="EMBL/GenBank/DDBJ databases">
        <authorList>
            <person name="Li J."/>
        </authorList>
    </citation>
    <scope>NUCLEOTIDE SEQUENCE [LARGE SCALE GENOMIC DNA]</scope>
    <source>
        <strain evidence="10 11">TKL69</strain>
    </source>
</reference>
<accession>A0A516KI20</accession>
<keyword evidence="4 9" id="KW-1003">Cell membrane</keyword>
<keyword evidence="6 9" id="KW-1133">Transmembrane helix</keyword>
<protein>
    <recommendedName>
        <fullName evidence="9">Quinol oxidase subunit 4</fullName>
        <ecNumber evidence="9">1.10.3.-</ecNumber>
    </recommendedName>
</protein>
<organism evidence="10 11">
    <name type="scientific">Radiobacillus deserti</name>
    <dbReference type="NCBI Taxonomy" id="2594883"/>
    <lineage>
        <taxon>Bacteria</taxon>
        <taxon>Bacillati</taxon>
        <taxon>Bacillota</taxon>
        <taxon>Bacilli</taxon>
        <taxon>Bacillales</taxon>
        <taxon>Bacillaceae</taxon>
        <taxon>Radiobacillus</taxon>
    </lineage>
</organism>
<dbReference type="NCBIfam" id="TIGR02901">
    <property type="entry name" value="QoxD"/>
    <property type="match status" value="1"/>
</dbReference>
<evidence type="ECO:0000256" key="9">
    <source>
        <dbReference type="RuleBase" id="RU367153"/>
    </source>
</evidence>
<evidence type="ECO:0000256" key="3">
    <source>
        <dbReference type="ARBA" id="ARBA00008079"/>
    </source>
</evidence>
<comment type="catalytic activity">
    <reaction evidence="1 9">
        <text>2 a quinol + O2 = 2 a quinone + 2 H2O</text>
        <dbReference type="Rhea" id="RHEA:55376"/>
        <dbReference type="ChEBI" id="CHEBI:15377"/>
        <dbReference type="ChEBI" id="CHEBI:15379"/>
        <dbReference type="ChEBI" id="CHEBI:24646"/>
        <dbReference type="ChEBI" id="CHEBI:132124"/>
    </reaction>
</comment>
<keyword evidence="11" id="KW-1185">Reference proteome</keyword>
<proteinExistence type="inferred from homology"/>
<dbReference type="GO" id="GO:0042773">
    <property type="term" value="P:ATP synthesis coupled electron transport"/>
    <property type="evidence" value="ECO:0007669"/>
    <property type="project" value="UniProtKB-UniRule"/>
</dbReference>
<evidence type="ECO:0000256" key="6">
    <source>
        <dbReference type="ARBA" id="ARBA00022989"/>
    </source>
</evidence>
<comment type="function">
    <text evidence="9">Catalyzes quinol oxidation with the concomitant reduction of oxygen to water.</text>
</comment>
<evidence type="ECO:0000313" key="11">
    <source>
        <dbReference type="Proteomes" id="UP000315215"/>
    </source>
</evidence>
<comment type="similarity">
    <text evidence="3 9">Belongs to the cytochrome c oxidase bacterial subunit 4 family.</text>
</comment>
<dbReference type="EMBL" id="CP041666">
    <property type="protein sequence ID" value="QDP41045.1"/>
    <property type="molecule type" value="Genomic_DNA"/>
</dbReference>
<keyword evidence="5 9" id="KW-0812">Transmembrane</keyword>
<feature type="transmembrane region" description="Helical" evidence="9">
    <location>
        <begin position="12"/>
        <end position="33"/>
    </location>
</feature>
<keyword evidence="7 9" id="KW-0560">Oxidoreductase</keyword>
<dbReference type="GO" id="GO:0019646">
    <property type="term" value="P:aerobic electron transport chain"/>
    <property type="evidence" value="ECO:0007669"/>
    <property type="project" value="TreeGrafter"/>
</dbReference>
<dbReference type="PANTHER" id="PTHR36835:SF1">
    <property type="entry name" value="CYTOCHROME BO(3) UBIQUINOL OXIDASE SUBUNIT 4"/>
    <property type="match status" value="1"/>
</dbReference>
<feature type="transmembrane region" description="Helical" evidence="9">
    <location>
        <begin position="39"/>
        <end position="59"/>
    </location>
</feature>
<dbReference type="EC" id="1.10.3.-" evidence="9"/>
<evidence type="ECO:0000313" key="10">
    <source>
        <dbReference type="EMBL" id="QDP41045.1"/>
    </source>
</evidence>
<dbReference type="AlphaFoldDB" id="A0A516KI20"/>
<evidence type="ECO:0000256" key="5">
    <source>
        <dbReference type="ARBA" id="ARBA00022692"/>
    </source>
</evidence>
<comment type="subcellular location">
    <subcellularLocation>
        <location evidence="2 9">Cell membrane</location>
        <topology evidence="2 9">Multi-pass membrane protein</topology>
    </subcellularLocation>
</comment>
<dbReference type="RefSeq" id="WP_143895193.1">
    <property type="nucleotide sequence ID" value="NZ_CP041666.1"/>
</dbReference>
<dbReference type="InterPro" id="IPR014250">
    <property type="entry name" value="QoxD"/>
</dbReference>
<evidence type="ECO:0000256" key="7">
    <source>
        <dbReference type="ARBA" id="ARBA00023002"/>
    </source>
</evidence>
<dbReference type="KEGG" id="aqt:FN924_13095"/>
<name>A0A516KI20_9BACI</name>
<dbReference type="InterPro" id="IPR050968">
    <property type="entry name" value="Cytochrome_c_oxidase_bac_sub4"/>
</dbReference>
<dbReference type="InterPro" id="IPR005171">
    <property type="entry name" value="Cyt_c_oxidase_su4_prok"/>
</dbReference>
<dbReference type="Proteomes" id="UP000315215">
    <property type="component" value="Chromosome"/>
</dbReference>
<sequence>MAKEHKSSVWNHIIGFILSVVLTFIAAFIALQTDFSSNIKMWIIGTLAILQAGIQLFMFMHITEKSGTVNIINIAYSVFLALVIVFGSIWVLTSGHAAH</sequence>
<gene>
    <name evidence="10" type="primary">qoxD</name>
    <name evidence="10" type="ORF">FN924_13095</name>
</gene>
<dbReference type="GO" id="GO:0016682">
    <property type="term" value="F:oxidoreductase activity, acting on diphenols and related substances as donors, oxygen as acceptor"/>
    <property type="evidence" value="ECO:0007669"/>
    <property type="project" value="UniProtKB-UniRule"/>
</dbReference>
<evidence type="ECO:0000256" key="1">
    <source>
        <dbReference type="ARBA" id="ARBA00000725"/>
    </source>
</evidence>
<keyword evidence="8 9" id="KW-0472">Membrane</keyword>
<dbReference type="GO" id="GO:0009486">
    <property type="term" value="F:cytochrome bo3 ubiquinol oxidase activity"/>
    <property type="evidence" value="ECO:0007669"/>
    <property type="project" value="TreeGrafter"/>
</dbReference>
<evidence type="ECO:0000256" key="2">
    <source>
        <dbReference type="ARBA" id="ARBA00004651"/>
    </source>
</evidence>
<dbReference type="GO" id="GO:0009319">
    <property type="term" value="C:cytochrome o ubiquinol oxidase complex"/>
    <property type="evidence" value="ECO:0007669"/>
    <property type="project" value="TreeGrafter"/>
</dbReference>